<dbReference type="KEGG" id="samy:DB32_004069"/>
<keyword evidence="2" id="KW-0812">Transmembrane</keyword>
<evidence type="ECO:0000256" key="1">
    <source>
        <dbReference type="SAM" id="MobiDB-lite"/>
    </source>
</evidence>
<gene>
    <name evidence="3" type="ORF">DB32_004069</name>
</gene>
<dbReference type="RefSeq" id="WP_053234190.1">
    <property type="nucleotide sequence ID" value="NZ_CP011125.1"/>
</dbReference>
<proteinExistence type="predicted"/>
<sequence>MSDDGEEEVARAFRPGRRPGWIAAGLNATLALMLLGIPYVRGKLRATDAGAHYAALAQCMYGGRAVDEPGLALPPGDREAFAARVARADASWPEPCIAELRAMRPEPVIFLFPSPKQAEEDLRRAIDQAEAELVALQRARTEEGGVGAVPERPLRALTQLRSALANLFTASDVTVDPNAPAIALDADPTIVAPSRIPTRTAASGVTQVRPEPGGLRAITSDGRSVSEAAVRDGRVDFTQVRRPPAVRGITLGPESGFLLWITSETTCATDAQHCAARLLGIAPMRDVSEPTPRWWVAAHPAGRIDRAVRVEPGGVVRVIAVGEGGEGREMRRFVLDPDAPEPASEDQVTPIVASERVALDDAIDALLVPGGVVRAWRDAGALWIAGAGIEPAMEVPLPGEGEERPAPRQVALARCGAWTAVAMPDGVVVLDGARALAPITQALREPVLGASREDDAVRIACHDEGADLLAIDRRRRVLRWACTTEGCGEPQVVAEGASQMDAAHGGGTTLVAWTGNAQRPQVRVARVRGDVIGAPEVPAPCWAGPSGGVGEGLCGPPTVVAEGERVLVTARDPQLGDLLVLELADVGFARLPGL</sequence>
<accession>A0A0F6YJ37</accession>
<evidence type="ECO:0000313" key="4">
    <source>
        <dbReference type="Proteomes" id="UP000034883"/>
    </source>
</evidence>
<keyword evidence="4" id="KW-1185">Reference proteome</keyword>
<feature type="region of interest" description="Disordered" evidence="1">
    <location>
        <begin position="201"/>
        <end position="223"/>
    </location>
</feature>
<dbReference type="AlphaFoldDB" id="A0A0F6YJ37"/>
<reference evidence="3 4" key="1">
    <citation type="submission" date="2015-03" db="EMBL/GenBank/DDBJ databases">
        <title>Genome assembly of Sandaracinus amylolyticus DSM 53668.</title>
        <authorList>
            <person name="Sharma G."/>
            <person name="Subramanian S."/>
        </authorList>
    </citation>
    <scope>NUCLEOTIDE SEQUENCE [LARGE SCALE GENOMIC DNA]</scope>
    <source>
        <strain evidence="3 4">DSM 53668</strain>
    </source>
</reference>
<protein>
    <submittedName>
        <fullName evidence="3">Uncharacterized protein</fullName>
    </submittedName>
</protein>
<dbReference type="EMBL" id="CP011125">
    <property type="protein sequence ID" value="AKF06920.1"/>
    <property type="molecule type" value="Genomic_DNA"/>
</dbReference>
<dbReference type="Proteomes" id="UP000034883">
    <property type="component" value="Chromosome"/>
</dbReference>
<feature type="transmembrane region" description="Helical" evidence="2">
    <location>
        <begin position="20"/>
        <end position="40"/>
    </location>
</feature>
<organism evidence="3 4">
    <name type="scientific">Sandaracinus amylolyticus</name>
    <dbReference type="NCBI Taxonomy" id="927083"/>
    <lineage>
        <taxon>Bacteria</taxon>
        <taxon>Pseudomonadati</taxon>
        <taxon>Myxococcota</taxon>
        <taxon>Polyangia</taxon>
        <taxon>Polyangiales</taxon>
        <taxon>Sandaracinaceae</taxon>
        <taxon>Sandaracinus</taxon>
    </lineage>
</organism>
<keyword evidence="2" id="KW-1133">Transmembrane helix</keyword>
<evidence type="ECO:0000313" key="3">
    <source>
        <dbReference type="EMBL" id="AKF06920.1"/>
    </source>
</evidence>
<name>A0A0F6YJ37_9BACT</name>
<evidence type="ECO:0000256" key="2">
    <source>
        <dbReference type="SAM" id="Phobius"/>
    </source>
</evidence>
<keyword evidence="2" id="KW-0472">Membrane</keyword>